<feature type="transmembrane region" description="Helical" evidence="6">
    <location>
        <begin position="30"/>
        <end position="54"/>
    </location>
</feature>
<dbReference type="EMBL" id="CATWAF010000004">
    <property type="protein sequence ID" value="CAJ0700802.1"/>
    <property type="molecule type" value="Genomic_DNA"/>
</dbReference>
<dbReference type="GO" id="GO:0022857">
    <property type="term" value="F:transmembrane transporter activity"/>
    <property type="evidence" value="ECO:0007669"/>
    <property type="project" value="InterPro"/>
</dbReference>
<reference evidence="7 8" key="1">
    <citation type="submission" date="2023-07" db="EMBL/GenBank/DDBJ databases">
        <authorList>
            <person name="Peeters C."/>
        </authorList>
    </citation>
    <scope>NUCLEOTIDE SEQUENCE [LARGE SCALE GENOMIC DNA]</scope>
    <source>
        <strain evidence="7 8">LMG 18091</strain>
    </source>
</reference>
<keyword evidence="5 6" id="KW-0472">Membrane</keyword>
<evidence type="ECO:0008006" key="9">
    <source>
        <dbReference type="Google" id="ProtNLM"/>
    </source>
</evidence>
<feature type="transmembrane region" description="Helical" evidence="6">
    <location>
        <begin position="97"/>
        <end position="115"/>
    </location>
</feature>
<accession>A0AAD2ETM6</accession>
<feature type="transmembrane region" description="Helical" evidence="6">
    <location>
        <begin position="66"/>
        <end position="85"/>
    </location>
</feature>
<organism evidence="7 8">
    <name type="scientific">Ralstonia wenshanensis</name>
    <dbReference type="NCBI Taxonomy" id="2842456"/>
    <lineage>
        <taxon>Bacteria</taxon>
        <taxon>Pseudomonadati</taxon>
        <taxon>Pseudomonadota</taxon>
        <taxon>Betaproteobacteria</taxon>
        <taxon>Burkholderiales</taxon>
        <taxon>Burkholderiaceae</taxon>
        <taxon>Ralstonia</taxon>
    </lineage>
</organism>
<keyword evidence="4 6" id="KW-1133">Transmembrane helix</keyword>
<evidence type="ECO:0000256" key="5">
    <source>
        <dbReference type="ARBA" id="ARBA00023136"/>
    </source>
</evidence>
<dbReference type="PANTHER" id="PTHR43385">
    <property type="entry name" value="RIBOFLAVIN TRANSPORTER RIBJ"/>
    <property type="match status" value="1"/>
</dbReference>
<evidence type="ECO:0000256" key="4">
    <source>
        <dbReference type="ARBA" id="ARBA00022989"/>
    </source>
</evidence>
<evidence type="ECO:0000256" key="1">
    <source>
        <dbReference type="ARBA" id="ARBA00004141"/>
    </source>
</evidence>
<feature type="transmembrane region" description="Helical" evidence="6">
    <location>
        <begin position="237"/>
        <end position="260"/>
    </location>
</feature>
<feature type="transmembrane region" description="Helical" evidence="6">
    <location>
        <begin position="388"/>
        <end position="410"/>
    </location>
</feature>
<dbReference type="Gene3D" id="1.20.1250.20">
    <property type="entry name" value="MFS general substrate transporter like domains"/>
    <property type="match status" value="1"/>
</dbReference>
<feature type="transmembrane region" description="Helical" evidence="6">
    <location>
        <begin position="121"/>
        <end position="144"/>
    </location>
</feature>
<evidence type="ECO:0000256" key="3">
    <source>
        <dbReference type="ARBA" id="ARBA00022692"/>
    </source>
</evidence>
<name>A0AAD2ETM6_9RALS</name>
<dbReference type="InterPro" id="IPR011701">
    <property type="entry name" value="MFS"/>
</dbReference>
<dbReference type="GO" id="GO:0016020">
    <property type="term" value="C:membrane"/>
    <property type="evidence" value="ECO:0007669"/>
    <property type="project" value="UniProtKB-SubCell"/>
</dbReference>
<dbReference type="SUPFAM" id="SSF103473">
    <property type="entry name" value="MFS general substrate transporter"/>
    <property type="match status" value="1"/>
</dbReference>
<feature type="transmembrane region" description="Helical" evidence="6">
    <location>
        <begin position="186"/>
        <end position="203"/>
    </location>
</feature>
<evidence type="ECO:0000256" key="2">
    <source>
        <dbReference type="ARBA" id="ARBA00022448"/>
    </source>
</evidence>
<evidence type="ECO:0000256" key="6">
    <source>
        <dbReference type="SAM" id="Phobius"/>
    </source>
</evidence>
<proteinExistence type="predicted"/>
<keyword evidence="3 6" id="KW-0812">Transmembrane</keyword>
<keyword evidence="2" id="KW-0813">Transport</keyword>
<dbReference type="Proteomes" id="UP001189915">
    <property type="component" value="Unassembled WGS sequence"/>
</dbReference>
<gene>
    <name evidence="7" type="ORF">LMG18091_03279</name>
</gene>
<evidence type="ECO:0000313" key="8">
    <source>
        <dbReference type="Proteomes" id="UP001189915"/>
    </source>
</evidence>
<comment type="caution">
    <text evidence="7">The sequence shown here is derived from an EMBL/GenBank/DDBJ whole genome shotgun (WGS) entry which is preliminary data.</text>
</comment>
<evidence type="ECO:0000313" key="7">
    <source>
        <dbReference type="EMBL" id="CAJ0700802.1"/>
    </source>
</evidence>
<keyword evidence="8" id="KW-1185">Reference proteome</keyword>
<dbReference type="AlphaFoldDB" id="A0AAD2ETM6"/>
<comment type="subcellular location">
    <subcellularLocation>
        <location evidence="1">Membrane</location>
        <topology evidence="1">Multi-pass membrane protein</topology>
    </subcellularLocation>
</comment>
<sequence length="431" mass="45944">MVFCCADLPPTAPIFMNPMFSPGSPEGRRLVLLLGLAQMVSWGTLYFTFTVFLGPMHSTLGWARPFLAGGFSLGLLVWALCSFWVGRALDRWPARRVMGAGTMLAAGGLLAWSFVSSEAAFLLLWLPMGLAMATTLYDPAFVVLRQAFGDAYQRPIIGLTLIAGFSSTLCIPLAQWGVEHLGWRHTLQLFALAHVLICLPIHARLRVRPPVHAPAEALDPTAPVHASAWRMVLRLPVFWAVVLAFVATSLIATVLGAHLIPLLTEKGVPTSRQLLIAALIGPAQVLGRVAMMRSRPAHPVRIAPWTYGAMAGALGLLALSSGPLLIVFALVYGAANGINTMVRAIAMPELVSPNQYATLNGLMMTPVLLAQASAPWLGALLWRASGGYAAVEWAMVGAALVALGAFAYGLRNARKPTVPTAASRTGVTQSS</sequence>
<dbReference type="InterPro" id="IPR052983">
    <property type="entry name" value="MFS_Riboflavin_Transporter"/>
</dbReference>
<feature type="transmembrane region" description="Helical" evidence="6">
    <location>
        <begin position="358"/>
        <end position="382"/>
    </location>
</feature>
<dbReference type="PANTHER" id="PTHR43385:SF1">
    <property type="entry name" value="RIBOFLAVIN TRANSPORTER RIBJ"/>
    <property type="match status" value="1"/>
</dbReference>
<protein>
    <recommendedName>
        <fullName evidence="9">MFS transporter</fullName>
    </recommendedName>
</protein>
<feature type="transmembrane region" description="Helical" evidence="6">
    <location>
        <begin position="156"/>
        <end position="174"/>
    </location>
</feature>
<dbReference type="InterPro" id="IPR036259">
    <property type="entry name" value="MFS_trans_sf"/>
</dbReference>
<dbReference type="Pfam" id="PF07690">
    <property type="entry name" value="MFS_1"/>
    <property type="match status" value="1"/>
</dbReference>